<comment type="similarity">
    <text evidence="2">Belongs to the TrkH potassium transport family.</text>
</comment>
<feature type="non-terminal residue" evidence="10">
    <location>
        <position position="174"/>
    </location>
</feature>
<accession>T1AQR2</accession>
<protein>
    <submittedName>
        <fullName evidence="10">Cation transporter</fullName>
    </submittedName>
</protein>
<feature type="transmembrane region" description="Helical" evidence="9">
    <location>
        <begin position="77"/>
        <end position="96"/>
    </location>
</feature>
<keyword evidence="3" id="KW-0813">Transport</keyword>
<evidence type="ECO:0000256" key="9">
    <source>
        <dbReference type="SAM" id="Phobius"/>
    </source>
</evidence>
<keyword evidence="6 9" id="KW-1133">Transmembrane helix</keyword>
<dbReference type="Pfam" id="PF02386">
    <property type="entry name" value="TrkH"/>
    <property type="match status" value="1"/>
</dbReference>
<evidence type="ECO:0000256" key="5">
    <source>
        <dbReference type="ARBA" id="ARBA00022692"/>
    </source>
</evidence>
<dbReference type="GO" id="GO:0030001">
    <property type="term" value="P:metal ion transport"/>
    <property type="evidence" value="ECO:0007669"/>
    <property type="project" value="UniProtKB-ARBA"/>
</dbReference>
<sequence>AGLRISGMNWFDAICNAFSAVALGGFSTHDASIGYFHSAAVDLVLMGLMLAASINFTRHFVALRRLTLRPYRNDPELKAMAIVLSLSVFGIAALLAVDHVFATFNTSLLYSAFNVISMATTTGWVTVRNGFSRWPVFAPIWMLFLSGFVCSTGTAGGGIKMFRTLVLVRQAERE</sequence>
<evidence type="ECO:0000256" key="2">
    <source>
        <dbReference type="ARBA" id="ARBA00009137"/>
    </source>
</evidence>
<keyword evidence="7" id="KW-0406">Ion transport</keyword>
<keyword evidence="8 9" id="KW-0472">Membrane</keyword>
<reference evidence="10" key="2">
    <citation type="journal article" date="2014" name="ISME J.">
        <title>Microbial stratification in low pH oxic and suboxic macroscopic growths along an acid mine drainage.</title>
        <authorList>
            <person name="Mendez-Garcia C."/>
            <person name="Mesa V."/>
            <person name="Sprenger R.R."/>
            <person name="Richter M."/>
            <person name="Diez M.S."/>
            <person name="Solano J."/>
            <person name="Bargiela R."/>
            <person name="Golyshina O.V."/>
            <person name="Manteca A."/>
            <person name="Ramos J.L."/>
            <person name="Gallego J.R."/>
            <person name="Llorente I."/>
            <person name="Martins Dos Santos V.A."/>
            <person name="Jensen O.N."/>
            <person name="Pelaez A.I."/>
            <person name="Sanchez J."/>
            <person name="Ferrer M."/>
        </authorList>
    </citation>
    <scope>NUCLEOTIDE SEQUENCE</scope>
</reference>
<dbReference type="AlphaFoldDB" id="T1AQR2"/>
<feature type="transmembrane region" description="Helical" evidence="9">
    <location>
        <begin position="35"/>
        <end position="56"/>
    </location>
</feature>
<dbReference type="PANTHER" id="PTHR32024:SF2">
    <property type="entry name" value="TRK SYSTEM POTASSIUM UPTAKE PROTEIN TRKG-RELATED"/>
    <property type="match status" value="1"/>
</dbReference>
<organism evidence="10">
    <name type="scientific">mine drainage metagenome</name>
    <dbReference type="NCBI Taxonomy" id="410659"/>
    <lineage>
        <taxon>unclassified sequences</taxon>
        <taxon>metagenomes</taxon>
        <taxon>ecological metagenomes</taxon>
    </lineage>
</organism>
<evidence type="ECO:0000256" key="6">
    <source>
        <dbReference type="ARBA" id="ARBA00022989"/>
    </source>
</evidence>
<feature type="transmembrane region" description="Helical" evidence="9">
    <location>
        <begin position="139"/>
        <end position="159"/>
    </location>
</feature>
<evidence type="ECO:0000256" key="1">
    <source>
        <dbReference type="ARBA" id="ARBA00004651"/>
    </source>
</evidence>
<proteinExistence type="inferred from homology"/>
<evidence type="ECO:0000256" key="3">
    <source>
        <dbReference type="ARBA" id="ARBA00022448"/>
    </source>
</evidence>
<keyword evidence="5 9" id="KW-0812">Transmembrane</keyword>
<gene>
    <name evidence="10" type="ORF">B2A_03855</name>
</gene>
<comment type="subcellular location">
    <subcellularLocation>
        <location evidence="1">Cell membrane</location>
        <topology evidence="1">Multi-pass membrane protein</topology>
    </subcellularLocation>
</comment>
<dbReference type="GO" id="GO:0008324">
    <property type="term" value="F:monoatomic cation transmembrane transporter activity"/>
    <property type="evidence" value="ECO:0007669"/>
    <property type="project" value="InterPro"/>
</dbReference>
<feature type="non-terminal residue" evidence="10">
    <location>
        <position position="1"/>
    </location>
</feature>
<dbReference type="EMBL" id="AUZZ01002564">
    <property type="protein sequence ID" value="EQD59687.1"/>
    <property type="molecule type" value="Genomic_DNA"/>
</dbReference>
<reference evidence="10" key="1">
    <citation type="submission" date="2013-08" db="EMBL/GenBank/DDBJ databases">
        <authorList>
            <person name="Mendez C."/>
            <person name="Richter M."/>
            <person name="Ferrer M."/>
            <person name="Sanchez J."/>
        </authorList>
    </citation>
    <scope>NUCLEOTIDE SEQUENCE</scope>
</reference>
<evidence type="ECO:0000313" key="10">
    <source>
        <dbReference type="EMBL" id="EQD59687.1"/>
    </source>
</evidence>
<dbReference type="GO" id="GO:0005886">
    <property type="term" value="C:plasma membrane"/>
    <property type="evidence" value="ECO:0007669"/>
    <property type="project" value="UniProtKB-SubCell"/>
</dbReference>
<evidence type="ECO:0000256" key="8">
    <source>
        <dbReference type="ARBA" id="ARBA00023136"/>
    </source>
</evidence>
<name>T1AQR2_9ZZZZ</name>
<evidence type="ECO:0000256" key="7">
    <source>
        <dbReference type="ARBA" id="ARBA00023065"/>
    </source>
</evidence>
<evidence type="ECO:0000256" key="4">
    <source>
        <dbReference type="ARBA" id="ARBA00022475"/>
    </source>
</evidence>
<dbReference type="InterPro" id="IPR003445">
    <property type="entry name" value="Cat_transpt"/>
</dbReference>
<comment type="caution">
    <text evidence="10">The sequence shown here is derived from an EMBL/GenBank/DDBJ whole genome shotgun (WGS) entry which is preliminary data.</text>
</comment>
<dbReference type="PANTHER" id="PTHR32024">
    <property type="entry name" value="TRK SYSTEM POTASSIUM UPTAKE PROTEIN TRKG-RELATED"/>
    <property type="match status" value="1"/>
</dbReference>
<keyword evidence="4" id="KW-1003">Cell membrane</keyword>